<dbReference type="Proteomes" id="UP000075081">
    <property type="component" value="Unassembled WGS sequence"/>
</dbReference>
<dbReference type="Pfam" id="PF06605">
    <property type="entry name" value="Prophage_tail"/>
    <property type="match status" value="1"/>
</dbReference>
<feature type="domain" description="Tail spike" evidence="1">
    <location>
        <begin position="97"/>
        <end position="327"/>
    </location>
</feature>
<proteinExistence type="predicted"/>
<organism evidence="2 3">
    <name type="scientific">Streptococcus suis</name>
    <dbReference type="NCBI Taxonomy" id="1307"/>
    <lineage>
        <taxon>Bacteria</taxon>
        <taxon>Bacillati</taxon>
        <taxon>Bacillota</taxon>
        <taxon>Bacilli</taxon>
        <taxon>Lactobacillales</taxon>
        <taxon>Streptococcaceae</taxon>
        <taxon>Streptococcus</taxon>
    </lineage>
</organism>
<dbReference type="InterPro" id="IPR007119">
    <property type="entry name" value="Phage_tail_spike_N"/>
</dbReference>
<accession>A0A822VTS6</accession>
<evidence type="ECO:0000259" key="1">
    <source>
        <dbReference type="Pfam" id="PF06605"/>
    </source>
</evidence>
<evidence type="ECO:0000313" key="3">
    <source>
        <dbReference type="Proteomes" id="UP000075081"/>
    </source>
</evidence>
<evidence type="ECO:0000313" key="2">
    <source>
        <dbReference type="EMBL" id="CZA70022.1"/>
    </source>
</evidence>
<dbReference type="InterPro" id="IPR010572">
    <property type="entry name" value="Tail_dom"/>
</dbReference>
<dbReference type="RefSeq" id="WP_050070577.1">
    <property type="nucleotide sequence ID" value="NZ_CDUW01000024.1"/>
</dbReference>
<dbReference type="EMBL" id="FISW01000001">
    <property type="protein sequence ID" value="CZA70022.1"/>
    <property type="molecule type" value="Genomic_DNA"/>
</dbReference>
<gene>
    <name evidence="2" type="ORF">ERS156295_00075</name>
</gene>
<protein>
    <submittedName>
        <fullName evidence="2">Extracellular matrix-binding protein ebhB</fullName>
    </submittedName>
</protein>
<sequence length="1648" mass="181718">MLFLLDKDVRTVKWNGIPLHEASSAIVKEETNSDFYLTVRYPITDSGIYQLIKEDMLIKAPTPVLGAQLFRIKNPIENDDSLDITAYHVSDDIMKRSITPVSVVGQSCAMALSQMVQNAKTGLGDFSFTSDIMDSRTFNTTETETLYSVLLDGKHSIVGTWEGELVRDNFAMSIKRSRGADRGVVITTHKNLKSYQRTKNSQSVVTRIHAKSTFKAEGAEEETTITVTVDSPLIGNYPYINEKDYENNNAKTVDELRKWAEAKFKNEGIDKISDAIEIEAYELDGQVIHLGDTVNIKSRKHDVDIYKKAIAYEYNALTEEYISITFDDKPGVGGSGVSSGVSNAADVILSANRNAQEVAIERAVRNANQAFGAEFEKRFEGINDGIEQSKAEAERYADQIKTEISQEFDTFEQEYQVTKQSQSQQIADILAKAQANTILANDAKNIGNQAKSDAANALSKASQYKNEAIAEATRLDAVERQATETKLTTVKSQAISEATRLVETAKSLLSGQISNVSTDLSQTKEAIKLLATRATVDALTGRVSSAESTLQVQAGEIASRVKTSDFDQAKQRISTAESSITQLGNRITTEISETVAKIPQHAGSRNYIKNSKLYDYVVTSATTQDVRFFIVEDFWKNSRRFERNMVRVSFDVTFNPALSRDISTNVHFSSSPWYHPGGITFKGNTTRKQHFDLLFDLSSASETYFTDNIFIRFNNTFPLATNVKIEQMTLYLSELTELWTQATEDLVNDISSVRTTINQTAEGQEQLSMRLSETQGKVTTAETNIRQLVNDVSSKVSQTTFDNLKRTVDSQGTSISQNQSAIALKAEKTYVDGVKTTADSALSKANANAESIRTTKAELKVTSDAVATKVSQSDFNAVDQRLTSAETTIRTQAGLIDQRLTSTQVDAAIVGKGYQTASQVNTAITSKGYQTKPDVDSNITGRGYITDSALQPYALSTTVQNLVRETTDSFSRSITETKALIPTDFSGGNLIRNGAFPTVPWPGSKVATHGFYFNSRKNLFLLETASANEVTSGSNRFLVKRNTDYTLSFIGFSASRVKSSDVWFLGRKTGESQDFTSTNLIISARRFSSTNAEYISATFNSGENDEAYIRFDNKGSSDGQMAVMFFGEVMLVEGRTSRKWEACLDDFVTEVKYNEVKDTVDSHTRTIGEQGNSLSQVIQTAQGLVTRVNNLKSGNRNYLLDSKAITINMTSVTDTGVWDTPINISADFWKHDDVYKKQKIRLSLYYQSSVAYSTSRTFPVHFRKSPWYQIGTITYPAGSTRPVKYEFTFGTMPSDFDASQIFIRFDRALDRGRVHTIERAQLELSDMFSDWSPAPEDGDQAVQAVSTQVNTLAGSWSVQNLNNSGDILSQANLSSASFLLEAAKIRLKGKTLADEIQAIDGKFGTLFVADGTFAKLNANVIDSQAITADKLKVDQAFFTKFMANDAYLKQLFTKSAFITQVQSVTMSASQISGGILTATNRAMQVNLNAGQIMYYTDQAALKRVLTGYPTQFVKFATGTVTGKGNAGVTVIGSNRWNSESSNDGGFVGIRAWNGANIDSLDLVGDEIRLASSAFDNPDGWDVKTLDSGLRIAPHNRAAERNSRIEVGDVWIMKGNGTYSSLRDILNAFNGNFSKGPNADSYTYYPNGF</sequence>
<comment type="caution">
    <text evidence="2">The sequence shown here is derived from an EMBL/GenBank/DDBJ whole genome shotgun (WGS) entry which is preliminary data.</text>
</comment>
<reference evidence="2 3" key="1">
    <citation type="submission" date="2016-02" db="EMBL/GenBank/DDBJ databases">
        <authorList>
            <consortium name="Pathogen Informatics"/>
        </authorList>
    </citation>
    <scope>NUCLEOTIDE SEQUENCE [LARGE SCALE GENOMIC DNA]</scope>
    <source>
        <strain evidence="2 3">FX230</strain>
    </source>
</reference>
<dbReference type="NCBIfam" id="TIGR01665">
    <property type="entry name" value="put_anti_recept"/>
    <property type="match status" value="1"/>
</dbReference>
<name>A0A822VTS6_STRSU</name>